<keyword evidence="1" id="KW-0812">Transmembrane</keyword>
<organism evidence="3 4">
    <name type="scientific">Caenorhabditis angaria</name>
    <dbReference type="NCBI Taxonomy" id="860376"/>
    <lineage>
        <taxon>Eukaryota</taxon>
        <taxon>Metazoa</taxon>
        <taxon>Ecdysozoa</taxon>
        <taxon>Nematoda</taxon>
        <taxon>Chromadorea</taxon>
        <taxon>Rhabditida</taxon>
        <taxon>Rhabditina</taxon>
        <taxon>Rhabditomorpha</taxon>
        <taxon>Rhabditoidea</taxon>
        <taxon>Rhabditidae</taxon>
        <taxon>Peloderinae</taxon>
        <taxon>Caenorhabditis</taxon>
    </lineage>
</organism>
<name>A0A9P1MXZ1_9PELO</name>
<keyword evidence="4" id="KW-1185">Reference proteome</keyword>
<dbReference type="AlphaFoldDB" id="A0A9P1MXZ1"/>
<feature type="transmembrane region" description="Helical" evidence="1">
    <location>
        <begin position="149"/>
        <end position="169"/>
    </location>
</feature>
<protein>
    <submittedName>
        <fullName evidence="3">Uncharacterized protein</fullName>
    </submittedName>
</protein>
<dbReference type="Proteomes" id="UP001152747">
    <property type="component" value="Unassembled WGS sequence"/>
</dbReference>
<sequence length="288" mass="33478">MLLIFFWILIFSSSANSQTQNLTENQKKMLENLENYYGEAKNLLISTGNFTASSIFTIHVIYKNTSEVYLENSTTSPNSDLNAPNRPPQIVIVERDFEKLRFLCNTSSDDFLEIRKKIILALDCQYFPKRFVDNPMETEFETERKFRIYYFYEYLGAFTILLCLALVIYTHRNSLQVVYTQNSSGIFLNSNSDSENSTSPNSITIFESNIEKIKILCANQKNLTKINLQIDCKKFAQNSIIWPLLILWIAGSLIFLSFCLTYNLKKFEEENQEEDDVFYSCNESYGVN</sequence>
<evidence type="ECO:0000256" key="2">
    <source>
        <dbReference type="SAM" id="SignalP"/>
    </source>
</evidence>
<gene>
    <name evidence="3" type="ORF">CAMP_LOCUS6434</name>
</gene>
<keyword evidence="2" id="KW-0732">Signal</keyword>
<evidence type="ECO:0000313" key="4">
    <source>
        <dbReference type="Proteomes" id="UP001152747"/>
    </source>
</evidence>
<proteinExistence type="predicted"/>
<evidence type="ECO:0000313" key="3">
    <source>
        <dbReference type="EMBL" id="CAI5443797.1"/>
    </source>
</evidence>
<accession>A0A9P1MXZ1</accession>
<feature type="transmembrane region" description="Helical" evidence="1">
    <location>
        <begin position="240"/>
        <end position="262"/>
    </location>
</feature>
<feature type="chain" id="PRO_5040242195" evidence="2">
    <location>
        <begin position="18"/>
        <end position="288"/>
    </location>
</feature>
<comment type="caution">
    <text evidence="3">The sequence shown here is derived from an EMBL/GenBank/DDBJ whole genome shotgun (WGS) entry which is preliminary data.</text>
</comment>
<evidence type="ECO:0000256" key="1">
    <source>
        <dbReference type="SAM" id="Phobius"/>
    </source>
</evidence>
<dbReference type="EMBL" id="CANHGI010000002">
    <property type="protein sequence ID" value="CAI5443797.1"/>
    <property type="molecule type" value="Genomic_DNA"/>
</dbReference>
<keyword evidence="1" id="KW-1133">Transmembrane helix</keyword>
<keyword evidence="1" id="KW-0472">Membrane</keyword>
<feature type="signal peptide" evidence="2">
    <location>
        <begin position="1"/>
        <end position="17"/>
    </location>
</feature>
<reference evidence="3" key="1">
    <citation type="submission" date="2022-11" db="EMBL/GenBank/DDBJ databases">
        <authorList>
            <person name="Kikuchi T."/>
        </authorList>
    </citation>
    <scope>NUCLEOTIDE SEQUENCE</scope>
    <source>
        <strain evidence="3">PS1010</strain>
    </source>
</reference>